<feature type="transmembrane region" description="Helical" evidence="12">
    <location>
        <begin position="1186"/>
        <end position="1212"/>
    </location>
</feature>
<dbReference type="Pfam" id="PF00209">
    <property type="entry name" value="SNF"/>
    <property type="match status" value="3"/>
</dbReference>
<evidence type="ECO:0000256" key="5">
    <source>
        <dbReference type="ARBA" id="ARBA00022989"/>
    </source>
</evidence>
<feature type="binding site" evidence="8">
    <location>
        <position position="1157"/>
    </location>
    <ligand>
        <name>Na(+)</name>
        <dbReference type="ChEBI" id="CHEBI:29101"/>
        <label>1</label>
    </ligand>
</feature>
<protein>
    <recommendedName>
        <fullName evidence="10">Transporter</fullName>
    </recommendedName>
</protein>
<feature type="transmembrane region" description="Helical" evidence="12">
    <location>
        <begin position="507"/>
        <end position="537"/>
    </location>
</feature>
<evidence type="ECO:0000313" key="15">
    <source>
        <dbReference type="RefSeq" id="XP_022325391.1"/>
    </source>
</evidence>
<feature type="transmembrane region" description="Helical" evidence="12">
    <location>
        <begin position="193"/>
        <end position="213"/>
    </location>
</feature>
<dbReference type="GO" id="GO:0046872">
    <property type="term" value="F:metal ion binding"/>
    <property type="evidence" value="ECO:0007669"/>
    <property type="project" value="UniProtKB-KW"/>
</dbReference>
<feature type="binding site" evidence="8">
    <location>
        <position position="764"/>
    </location>
    <ligand>
        <name>Na(+)</name>
        <dbReference type="ChEBI" id="CHEBI:29101"/>
        <label>1</label>
    </ligand>
</feature>
<feature type="transmembrane region" description="Helical" evidence="12">
    <location>
        <begin position="467"/>
        <end position="495"/>
    </location>
</feature>
<evidence type="ECO:0000256" key="3">
    <source>
        <dbReference type="ARBA" id="ARBA00022448"/>
    </source>
</evidence>
<keyword evidence="3 10" id="KW-0813">Transport</keyword>
<dbReference type="InterPro" id="IPR037272">
    <property type="entry name" value="SNS_sf"/>
</dbReference>
<feature type="transmembrane region" description="Helical" evidence="12">
    <location>
        <begin position="374"/>
        <end position="392"/>
    </location>
</feature>
<evidence type="ECO:0000256" key="10">
    <source>
        <dbReference type="RuleBase" id="RU003732"/>
    </source>
</evidence>
<evidence type="ECO:0000256" key="9">
    <source>
        <dbReference type="PIRSR" id="PIRSR600175-2"/>
    </source>
</evidence>
<feature type="transmembrane region" description="Helical" evidence="12">
    <location>
        <begin position="1049"/>
        <end position="1073"/>
    </location>
</feature>
<feature type="transmembrane region" description="Helical" evidence="12">
    <location>
        <begin position="823"/>
        <end position="842"/>
    </location>
</feature>
<feature type="transmembrane region" description="Helical" evidence="12">
    <location>
        <begin position="1148"/>
        <end position="1174"/>
    </location>
</feature>
<reference evidence="14 15" key="1">
    <citation type="submission" date="2025-04" db="UniProtKB">
        <authorList>
            <consortium name="RefSeq"/>
        </authorList>
    </citation>
    <scope>IDENTIFICATION</scope>
    <source>
        <tissue evidence="14 15">Whole sample</tissue>
    </source>
</reference>
<feature type="transmembrane region" description="Helical" evidence="12">
    <location>
        <begin position="543"/>
        <end position="562"/>
    </location>
</feature>
<feature type="region of interest" description="Disordered" evidence="11">
    <location>
        <begin position="1470"/>
        <end position="1508"/>
    </location>
</feature>
<dbReference type="PROSITE" id="PS50267">
    <property type="entry name" value="NA_NEUROTRAN_SYMP_3"/>
    <property type="match status" value="2"/>
</dbReference>
<feature type="transmembrane region" description="Helical" evidence="12">
    <location>
        <begin position="1085"/>
        <end position="1109"/>
    </location>
</feature>
<feature type="transmembrane region" description="Helical" evidence="12">
    <location>
        <begin position="1004"/>
        <end position="1024"/>
    </location>
</feature>
<feature type="transmembrane region" description="Helical" evidence="12">
    <location>
        <begin position="622"/>
        <end position="642"/>
    </location>
</feature>
<feature type="transmembrane region" description="Helical" evidence="12">
    <location>
        <begin position="1262"/>
        <end position="1281"/>
    </location>
</feature>
<keyword evidence="8" id="KW-0479">Metal-binding</keyword>
<feature type="binding site" evidence="8">
    <location>
        <position position="1060"/>
    </location>
    <ligand>
        <name>Na(+)</name>
        <dbReference type="ChEBI" id="CHEBI:29101"/>
        <label>1</label>
    </ligand>
</feature>
<dbReference type="GO" id="GO:0005283">
    <property type="term" value="F:amino acid:sodium symporter activity"/>
    <property type="evidence" value="ECO:0007669"/>
    <property type="project" value="TreeGrafter"/>
</dbReference>
<dbReference type="OrthoDB" id="6065466at2759"/>
<evidence type="ECO:0000256" key="6">
    <source>
        <dbReference type="ARBA" id="ARBA00023136"/>
    </source>
</evidence>
<dbReference type="SUPFAM" id="SSF161070">
    <property type="entry name" value="SNF-like"/>
    <property type="match status" value="2"/>
</dbReference>
<evidence type="ECO:0000256" key="4">
    <source>
        <dbReference type="ARBA" id="ARBA00022692"/>
    </source>
</evidence>
<comment type="subcellular location">
    <subcellularLocation>
        <location evidence="1">Membrane</location>
        <topology evidence="1">Multi-pass membrane protein</topology>
    </subcellularLocation>
</comment>
<evidence type="ECO:0000256" key="11">
    <source>
        <dbReference type="SAM" id="MobiDB-lite"/>
    </source>
</evidence>
<feature type="transmembrane region" description="Helical" evidence="12">
    <location>
        <begin position="152"/>
        <end position="172"/>
    </location>
</feature>
<feature type="transmembrane region" description="Helical" evidence="12">
    <location>
        <begin position="327"/>
        <end position="354"/>
    </location>
</feature>
<feature type="transmembrane region" description="Helical" evidence="12">
    <location>
        <begin position="293"/>
        <end position="315"/>
    </location>
</feature>
<feature type="transmembrane region" description="Helical" evidence="12">
    <location>
        <begin position="755"/>
        <end position="777"/>
    </location>
</feature>
<keyword evidence="9" id="KW-1015">Disulfide bond</keyword>
<evidence type="ECO:0000256" key="7">
    <source>
        <dbReference type="ARBA" id="ARBA00023180"/>
    </source>
</evidence>
<keyword evidence="13" id="KW-1185">Reference proteome</keyword>
<dbReference type="PANTHER" id="PTHR11616">
    <property type="entry name" value="SODIUM/CHLORIDE DEPENDENT TRANSPORTER"/>
    <property type="match status" value="1"/>
</dbReference>
<keyword evidence="5 12" id="KW-1133">Transmembrane helix</keyword>
<name>A0A8B8DCJ4_CRAVI</name>
<evidence type="ECO:0000256" key="12">
    <source>
        <dbReference type="SAM" id="Phobius"/>
    </source>
</evidence>
<comment type="similarity">
    <text evidence="2 10">Belongs to the sodium:neurotransmitter symporter (SNF) (TC 2.A.22) family.</text>
</comment>
<evidence type="ECO:0000313" key="14">
    <source>
        <dbReference type="RefSeq" id="XP_022325390.1"/>
    </source>
</evidence>
<proteinExistence type="inferred from homology"/>
<accession>A0A8B8DCJ4</accession>
<keyword evidence="4 10" id="KW-0812">Transmembrane</keyword>
<gene>
    <name evidence="14 15" type="primary">LOC111125661</name>
</gene>
<keyword evidence="7" id="KW-0325">Glycoprotein</keyword>
<dbReference type="PRINTS" id="PR00176">
    <property type="entry name" value="NANEUSMPORT"/>
</dbReference>
<dbReference type="InterPro" id="IPR000175">
    <property type="entry name" value="Na/ntran_symport"/>
</dbReference>
<organism evidence="13 14">
    <name type="scientific">Crassostrea virginica</name>
    <name type="common">Eastern oyster</name>
    <dbReference type="NCBI Taxonomy" id="6565"/>
    <lineage>
        <taxon>Eukaryota</taxon>
        <taxon>Metazoa</taxon>
        <taxon>Spiralia</taxon>
        <taxon>Lophotrochozoa</taxon>
        <taxon>Mollusca</taxon>
        <taxon>Bivalvia</taxon>
        <taxon>Autobranchia</taxon>
        <taxon>Pteriomorphia</taxon>
        <taxon>Ostreida</taxon>
        <taxon>Ostreoidea</taxon>
        <taxon>Ostreidae</taxon>
        <taxon>Crassostrea</taxon>
    </lineage>
</organism>
<dbReference type="GO" id="GO:0005886">
    <property type="term" value="C:plasma membrane"/>
    <property type="evidence" value="ECO:0007669"/>
    <property type="project" value="TreeGrafter"/>
</dbReference>
<sequence length="1622" mass="179517">MRLTVRSRESIGVCGRAIGTDHLLEIKMEEAKTDKPGEVHATASDSKKVSMCTAESFGDAKTSPKSETNKMTLKPPAASNEEGSSLDGYDTGQENTARSSPYHLSDGALSGHTEEHCTWDRQLEYILACCSFVNGLDSLLCFPKMAALYNGGVFFVIYLLLTLTCGFPILYMETILGQYARGGPIISWDVIPMFRGLGMAVVLVSAMITLYQGTPITWALYLLVQPLESTDPCNGTGILCSANTVEDKTMSTSNSSNSLPSTGVTNLLTTSQSLYLYKDVLQVSEGIGHSGHLVWYFIVSLVLLWTLIFFILILGPRSLGKAVFMTYGLAQILAVSLMINFCTQDGAILGVKFFLNMKWDVLGNLEAWVDAGKLMFVSLGLGTGSITSLAGYTHFHSHCFRNSLLTLAAHLVGMLVSGFITFAALGINGHTDTNYINSENMTALDFGFTLVTSVISKSNDAHVWKTIYFLTLILMGIGTHSVYVQNIVSALLHFLPDRWRFRWKIKCSILAGVCCVAMVIGLLLTSQGGLFLFYYFHHYVGRLSLYLITFAECGSLAWVYGAQRLWNNVSDMTGTTDSPWWKLTWKFLTPLVILVLIVLTVVHDHPLTYLLYDFPPLSHSLGLIISLIPVLPVPLYAVWCVWKKDGSIKHKIKTCIITSSSWGPGQLANQEPGNEPPDYVICTPDNHKPENALAILTANLYIPNLTNLITAQVDPNEDPEMSGGYLTDLMTVDNGDSDEEEESNHRGNWSSRMDFVLSCLGYVVGLGNVWRFPYLVFRNGGGAFFIPYIIMLIFCGIPLVYMELAFGQYASLGPVTVWRAVPIFKGIGISMVLASTLVGIYYNMVNAWAFHYLFSSMMATLPWLTCNNPWNQDTCSLNKYEVTNCSWLNISYLYEPMVRNMSCVETLLNCSQTNQTTRNNNPITSCISDLRDRLGEDIFLNSSWVNSRKLTSPSEEYFYNRVLKRSSSMSELGSVQYELALCLLLCWVIVFICLVKGVRTSGKVAYFVVIFPFLIMLTLLVRALTMEGNMTGIKFYVTPKWEKLQEPSVWADAAVQVFFSLSVCMGGLTTLASYNKFHNNIYSDAILVCLGDTLMSVLAGFSVFAFMGVLSNELDTDIEKVITTGPGLTFVVNPAAMSYFPIAPLWSILFFLMIIMLGLSTQFVQIETVITAIMDENISVFRGKRIVVLFLVCSVLFFLGLPLSTQGGIYVLTLIDEYAAGFATMVNGVFMCIAIGWVYGVRQFCTDIKHMIGHSVGYWWKAMWKVFSPIIITFIIIFSAIGYKSLSDKYSSESYPPWSEILGFFITSIPVLAIPLWIICKLALSKGDLVKRLKRLCQAESSWGPALEQNWKNVEYYPAVNTTTLAVDVGNSPLHTVTDHVDFTTVGVKVPSLSSQASLLPKSLSPKKPRDMRERAILNHAYSNPQCHQSIVSIEKATACGPNEPLYADTDVLIVQKASKIVVEMKDMATQTDPIPRKHPSTSYSYSSTPKKPESDNPKVPSSYTEPDFPCCSTSPIVPNTEDQSRCSINRTGKPGYTNEVESSDLSDKKFSNNLPSNGTVVQANCHTESTIPNPLTDPSDSTFSVVPDIPVCALDQTFLSSCKQKLTNDSPAVLQVEVTKF</sequence>
<feature type="disulfide bond" evidence="9">
    <location>
        <begin position="866"/>
        <end position="875"/>
    </location>
</feature>
<feature type="region of interest" description="Disordered" evidence="11">
    <location>
        <begin position="57"/>
        <end position="92"/>
    </location>
</feature>
<evidence type="ECO:0000256" key="1">
    <source>
        <dbReference type="ARBA" id="ARBA00004141"/>
    </source>
</evidence>
<feature type="binding site" evidence="8">
    <location>
        <position position="768"/>
    </location>
    <ligand>
        <name>Na(+)</name>
        <dbReference type="ChEBI" id="CHEBI:29101"/>
        <label>1</label>
    </ligand>
</feature>
<keyword evidence="6 12" id="KW-0472">Membrane</keyword>
<keyword evidence="8" id="KW-0915">Sodium</keyword>
<dbReference type="RefSeq" id="XP_022325391.1">
    <property type="nucleotide sequence ID" value="XM_022469683.1"/>
</dbReference>
<dbReference type="GeneID" id="111125661"/>
<dbReference type="KEGG" id="cvn:111125661"/>
<feature type="transmembrane region" description="Helical" evidence="12">
    <location>
        <begin position="1218"/>
        <end position="1241"/>
    </location>
</feature>
<feature type="compositionally biased region" description="Low complexity" evidence="11">
    <location>
        <begin position="1481"/>
        <end position="1490"/>
    </location>
</feature>
<feature type="transmembrane region" description="Helical" evidence="12">
    <location>
        <begin position="1301"/>
        <end position="1324"/>
    </location>
</feature>
<evidence type="ECO:0000256" key="2">
    <source>
        <dbReference type="ARBA" id="ARBA00006459"/>
    </source>
</evidence>
<feature type="transmembrane region" description="Helical" evidence="12">
    <location>
        <begin position="783"/>
        <end position="802"/>
    </location>
</feature>
<feature type="binding site" evidence="8">
    <location>
        <position position="761"/>
    </location>
    <ligand>
        <name>Na(+)</name>
        <dbReference type="ChEBI" id="CHEBI:29101"/>
        <label>1</label>
    </ligand>
</feature>
<evidence type="ECO:0000256" key="8">
    <source>
        <dbReference type="PIRSR" id="PIRSR600175-1"/>
    </source>
</evidence>
<dbReference type="GO" id="GO:0089718">
    <property type="term" value="P:amino acid import across plasma membrane"/>
    <property type="evidence" value="ECO:0007669"/>
    <property type="project" value="TreeGrafter"/>
</dbReference>
<dbReference type="RefSeq" id="XP_022325390.1">
    <property type="nucleotide sequence ID" value="XM_022469682.1"/>
</dbReference>
<dbReference type="Proteomes" id="UP000694844">
    <property type="component" value="Chromosome 3"/>
</dbReference>
<dbReference type="PANTHER" id="PTHR11616:SF321">
    <property type="entry name" value="SODIUM-DEPENDENT NUTRIENT AMINO ACID TRANSPORTER 1-RELATED"/>
    <property type="match status" value="1"/>
</dbReference>
<evidence type="ECO:0000313" key="13">
    <source>
        <dbReference type="Proteomes" id="UP000694844"/>
    </source>
</evidence>
<feature type="transmembrane region" description="Helical" evidence="12">
    <location>
        <begin position="583"/>
        <end position="602"/>
    </location>
</feature>
<feature type="transmembrane region" description="Helical" evidence="12">
    <location>
        <begin position="979"/>
        <end position="998"/>
    </location>
</feature>
<feature type="transmembrane region" description="Helical" evidence="12">
    <location>
        <begin position="404"/>
        <end position="427"/>
    </location>
</feature>
<keyword evidence="10" id="KW-0769">Symport</keyword>
<dbReference type="PROSITE" id="PS00610">
    <property type="entry name" value="NA_NEUROTRAN_SYMP_1"/>
    <property type="match status" value="1"/>
</dbReference>